<feature type="region of interest" description="Disordered" evidence="7">
    <location>
        <begin position="345"/>
        <end position="366"/>
    </location>
</feature>
<dbReference type="PROSITE" id="PS00136">
    <property type="entry name" value="SUBTILASE_ASP"/>
    <property type="match status" value="1"/>
</dbReference>
<dbReference type="GO" id="GO:0004252">
    <property type="term" value="F:serine-type endopeptidase activity"/>
    <property type="evidence" value="ECO:0007669"/>
    <property type="project" value="UniProtKB-UniRule"/>
</dbReference>
<dbReference type="InterPro" id="IPR023828">
    <property type="entry name" value="Peptidase_S8_Ser-AS"/>
</dbReference>
<comment type="similarity">
    <text evidence="1 5 6">Belongs to the peptidase S8 family.</text>
</comment>
<feature type="domain" description="Peptidase S8/S53" evidence="9">
    <location>
        <begin position="66"/>
        <end position="324"/>
    </location>
</feature>
<accession>A0A2T0U8B7</accession>
<evidence type="ECO:0000313" key="11">
    <source>
        <dbReference type="Proteomes" id="UP000238176"/>
    </source>
</evidence>
<keyword evidence="8" id="KW-1133">Transmembrane helix</keyword>
<dbReference type="PRINTS" id="PR00723">
    <property type="entry name" value="SUBTILISIN"/>
</dbReference>
<evidence type="ECO:0000256" key="1">
    <source>
        <dbReference type="ARBA" id="ARBA00011073"/>
    </source>
</evidence>
<keyword evidence="4 5" id="KW-0720">Serine protease</keyword>
<evidence type="ECO:0000256" key="7">
    <source>
        <dbReference type="SAM" id="MobiDB-lite"/>
    </source>
</evidence>
<feature type="transmembrane region" description="Helical" evidence="8">
    <location>
        <begin position="382"/>
        <end position="405"/>
    </location>
</feature>
<proteinExistence type="inferred from homology"/>
<feature type="active site" description="Charge relay system" evidence="5">
    <location>
        <position position="109"/>
    </location>
</feature>
<feature type="active site" description="Charge relay system" evidence="5">
    <location>
        <position position="74"/>
    </location>
</feature>
<feature type="active site" description="Charge relay system" evidence="5">
    <location>
        <position position="276"/>
    </location>
</feature>
<keyword evidence="8" id="KW-0472">Membrane</keyword>
<evidence type="ECO:0000256" key="4">
    <source>
        <dbReference type="ARBA" id="ARBA00022825"/>
    </source>
</evidence>
<dbReference type="SUPFAM" id="SSF52743">
    <property type="entry name" value="Subtilisin-like"/>
    <property type="match status" value="1"/>
</dbReference>
<reference evidence="10 11" key="1">
    <citation type="submission" date="2018-03" db="EMBL/GenBank/DDBJ databases">
        <title>Genomic Encyclopedia of Type Strains, Phase III (KMG-III): the genomes of soil and plant-associated and newly described type strains.</title>
        <authorList>
            <person name="Whitman W."/>
        </authorList>
    </citation>
    <scope>NUCLEOTIDE SEQUENCE [LARGE SCALE GENOMIC DNA]</scope>
    <source>
        <strain evidence="10 11">CGMCC 4.7067</strain>
    </source>
</reference>
<dbReference type="EMBL" id="PVTJ01000015">
    <property type="protein sequence ID" value="PRY54154.1"/>
    <property type="molecule type" value="Genomic_DNA"/>
</dbReference>
<keyword evidence="8" id="KW-0812">Transmembrane</keyword>
<dbReference type="InterPro" id="IPR036852">
    <property type="entry name" value="Peptidase_S8/S53_dom_sf"/>
</dbReference>
<protein>
    <submittedName>
        <fullName evidence="10">Subtilase family protein</fullName>
    </submittedName>
</protein>
<dbReference type="Pfam" id="PF00082">
    <property type="entry name" value="Peptidase_S8"/>
    <property type="match status" value="1"/>
</dbReference>
<feature type="compositionally biased region" description="Basic and acidic residues" evidence="7">
    <location>
        <begin position="418"/>
        <end position="433"/>
    </location>
</feature>
<dbReference type="GO" id="GO:0006508">
    <property type="term" value="P:proteolysis"/>
    <property type="evidence" value="ECO:0007669"/>
    <property type="project" value="UniProtKB-KW"/>
</dbReference>
<evidence type="ECO:0000256" key="3">
    <source>
        <dbReference type="ARBA" id="ARBA00022801"/>
    </source>
</evidence>
<keyword evidence="3 5" id="KW-0378">Hydrolase</keyword>
<dbReference type="AlphaFoldDB" id="A0A2T0U8B7"/>
<dbReference type="PROSITE" id="PS00138">
    <property type="entry name" value="SUBTILASE_SER"/>
    <property type="match status" value="1"/>
</dbReference>
<dbReference type="InterPro" id="IPR023827">
    <property type="entry name" value="Peptidase_S8_Asp-AS"/>
</dbReference>
<gene>
    <name evidence="10" type="ORF">B0I28_1158</name>
</gene>
<dbReference type="PROSITE" id="PS51892">
    <property type="entry name" value="SUBTILASE"/>
    <property type="match status" value="1"/>
</dbReference>
<feature type="region of interest" description="Disordered" evidence="7">
    <location>
        <begin position="409"/>
        <end position="433"/>
    </location>
</feature>
<dbReference type="InterPro" id="IPR000209">
    <property type="entry name" value="Peptidase_S8/S53_dom"/>
</dbReference>
<feature type="region of interest" description="Disordered" evidence="7">
    <location>
        <begin position="16"/>
        <end position="35"/>
    </location>
</feature>
<evidence type="ECO:0000256" key="8">
    <source>
        <dbReference type="SAM" id="Phobius"/>
    </source>
</evidence>
<sequence>MATAGSILLTGAPALAEPPVASGDDISPCETGEGNSQALTARDWAGDFIGLDEAHRFNKGKTAEGDPVTIAVIDSGVSADREDLFGTRIKSGWDAWDPDSDGSCDAYFHGTAVAGIAAGAPQGEQFVGVAPDADILPLRAFKGDEGADESSSDLVAELIDYAVEQGADVINVSIALPDTEALKTAVANAVAANVVIVAATGNENLYMDDPAVVEDPEKAKFYPANYPEVIAVGAHNQDGNFYLQTNYGENLDLIAPGQNVVVPLPGGGWLVQEGTSFATPYVAGAAALLKAEFGDEASPAWIEHRLTTTALHPPNDFNIYQGYGVLNVGKAVSTPLAQGEDVTATSFADDPADDGSSAEPEAEPSSIGAIDVDYDPLAFEKAVAWSSVGGAIVLITLVLVLRTIIPKGRKRGWRPGSRKPEKTVPSKELEGAA</sequence>
<evidence type="ECO:0000313" key="10">
    <source>
        <dbReference type="EMBL" id="PRY54154.1"/>
    </source>
</evidence>
<feature type="compositionally biased region" description="Low complexity" evidence="7">
    <location>
        <begin position="357"/>
        <end position="366"/>
    </location>
</feature>
<dbReference type="PROSITE" id="PS00137">
    <property type="entry name" value="SUBTILASE_HIS"/>
    <property type="match status" value="1"/>
</dbReference>
<dbReference type="InterPro" id="IPR022398">
    <property type="entry name" value="Peptidase_S8_His-AS"/>
</dbReference>
<evidence type="ECO:0000256" key="2">
    <source>
        <dbReference type="ARBA" id="ARBA00022670"/>
    </source>
</evidence>
<dbReference type="PANTHER" id="PTHR43806:SF11">
    <property type="entry name" value="CEREVISIN-RELATED"/>
    <property type="match status" value="1"/>
</dbReference>
<keyword evidence="2 5" id="KW-0645">Protease</keyword>
<comment type="caution">
    <text evidence="10">The sequence shown here is derived from an EMBL/GenBank/DDBJ whole genome shotgun (WGS) entry which is preliminary data.</text>
</comment>
<keyword evidence="11" id="KW-1185">Reference proteome</keyword>
<dbReference type="InterPro" id="IPR050131">
    <property type="entry name" value="Peptidase_S8_subtilisin-like"/>
</dbReference>
<evidence type="ECO:0000259" key="9">
    <source>
        <dbReference type="Pfam" id="PF00082"/>
    </source>
</evidence>
<dbReference type="Proteomes" id="UP000238176">
    <property type="component" value="Unassembled WGS sequence"/>
</dbReference>
<dbReference type="PANTHER" id="PTHR43806">
    <property type="entry name" value="PEPTIDASE S8"/>
    <property type="match status" value="1"/>
</dbReference>
<name>A0A2T0U8B7_9ACTN</name>
<dbReference type="Gene3D" id="3.40.50.200">
    <property type="entry name" value="Peptidase S8/S53 domain"/>
    <property type="match status" value="1"/>
</dbReference>
<evidence type="ECO:0000256" key="6">
    <source>
        <dbReference type="RuleBase" id="RU003355"/>
    </source>
</evidence>
<evidence type="ECO:0000256" key="5">
    <source>
        <dbReference type="PROSITE-ProRule" id="PRU01240"/>
    </source>
</evidence>
<organism evidence="10 11">
    <name type="scientific">Glycomyces artemisiae</name>
    <dbReference type="NCBI Taxonomy" id="1076443"/>
    <lineage>
        <taxon>Bacteria</taxon>
        <taxon>Bacillati</taxon>
        <taxon>Actinomycetota</taxon>
        <taxon>Actinomycetes</taxon>
        <taxon>Glycomycetales</taxon>
        <taxon>Glycomycetaceae</taxon>
        <taxon>Glycomyces</taxon>
    </lineage>
</organism>
<dbReference type="InterPro" id="IPR015500">
    <property type="entry name" value="Peptidase_S8_subtilisin-rel"/>
</dbReference>